<gene>
    <name evidence="2" type="ORF">F9802_00310</name>
</gene>
<dbReference type="EMBL" id="WEIO01000001">
    <property type="protein sequence ID" value="KAB7708639.1"/>
    <property type="molecule type" value="Genomic_DNA"/>
</dbReference>
<dbReference type="PANTHER" id="PTHR39179">
    <property type="entry name" value="SPORE COAT PROTEIN I"/>
    <property type="match status" value="1"/>
</dbReference>
<dbReference type="Gene3D" id="3.90.1200.10">
    <property type="match status" value="1"/>
</dbReference>
<reference evidence="2 3" key="1">
    <citation type="submission" date="2019-10" db="EMBL/GenBank/DDBJ databases">
        <title>Bacillus aerolatum sp. nov., isolated from bioaerosol of sport playgrounds.</title>
        <authorList>
            <person name="Chen P."/>
            <person name="Zhang G."/>
        </authorList>
    </citation>
    <scope>NUCLEOTIDE SEQUENCE [LARGE SCALE GENOMIC DNA]</scope>
    <source>
        <strain evidence="2 3">CX253</strain>
    </source>
</reference>
<keyword evidence="2" id="KW-0808">Transferase</keyword>
<dbReference type="GO" id="GO:0016740">
    <property type="term" value="F:transferase activity"/>
    <property type="evidence" value="ECO:0007669"/>
    <property type="project" value="UniProtKB-KW"/>
</dbReference>
<sequence length="327" mass="38436">MMKRMKNNFKAGDGFSPRLLFLLSASLQEHIQSILPLKTEKWLITTNKNKWFVKRYASLSQLEKQMKLCAALLESGFTQVIPFHPVSPIKLEKQIFAVMPFVQPAKKSFTFHTTAEREEALCLLASFHHRTELFSTELTTSFPLFDQLSCWQNRLTAFQLDLPELSRYLPSAILRRCAEMGEWCLAQLASRQLNERKPAVIHGDVAAHNFFRAANGKLYLIDFDLAARAPVICDYVQWINRVLPLVGWHLEKLKEHSVISTYTREKDWLLYTLFPADIFRECRRMMHLGSAEKKLFYKHAYELTVSSFAQREYFFRKWKKEWENQKE</sequence>
<comment type="caution">
    <text evidence="2">The sequence shown here is derived from an EMBL/GenBank/DDBJ whole genome shotgun (WGS) entry which is preliminary data.</text>
</comment>
<dbReference type="InterPro" id="IPR047175">
    <property type="entry name" value="CotS-like"/>
</dbReference>
<evidence type="ECO:0000259" key="1">
    <source>
        <dbReference type="Pfam" id="PF01636"/>
    </source>
</evidence>
<evidence type="ECO:0000313" key="2">
    <source>
        <dbReference type="EMBL" id="KAB7708639.1"/>
    </source>
</evidence>
<dbReference type="AlphaFoldDB" id="A0A6I1FIW1"/>
<dbReference type="InterPro" id="IPR002575">
    <property type="entry name" value="Aminoglycoside_PTrfase"/>
</dbReference>
<accession>A0A6I1FIW1</accession>
<name>A0A6I1FIW1_9BACI</name>
<evidence type="ECO:0000313" key="3">
    <source>
        <dbReference type="Proteomes" id="UP000429595"/>
    </source>
</evidence>
<proteinExistence type="predicted"/>
<feature type="domain" description="Aminoglycoside phosphotransferase" evidence="1">
    <location>
        <begin position="41"/>
        <end position="236"/>
    </location>
</feature>
<dbReference type="PANTHER" id="PTHR39179:SF1">
    <property type="entry name" value="SPORE COAT PROTEIN I"/>
    <property type="match status" value="1"/>
</dbReference>
<dbReference type="SUPFAM" id="SSF56112">
    <property type="entry name" value="Protein kinase-like (PK-like)"/>
    <property type="match status" value="1"/>
</dbReference>
<dbReference type="Pfam" id="PF01636">
    <property type="entry name" value="APH"/>
    <property type="match status" value="1"/>
</dbReference>
<dbReference type="InterPro" id="IPR011009">
    <property type="entry name" value="Kinase-like_dom_sf"/>
</dbReference>
<organism evidence="2 3">
    <name type="scientific">Bacillus aerolatus</name>
    <dbReference type="NCBI Taxonomy" id="2653354"/>
    <lineage>
        <taxon>Bacteria</taxon>
        <taxon>Bacillati</taxon>
        <taxon>Bacillota</taxon>
        <taxon>Bacilli</taxon>
        <taxon>Bacillales</taxon>
        <taxon>Bacillaceae</taxon>
        <taxon>Bacillus</taxon>
    </lineage>
</organism>
<dbReference type="GO" id="GO:0042601">
    <property type="term" value="C:endospore-forming forespore"/>
    <property type="evidence" value="ECO:0007669"/>
    <property type="project" value="TreeGrafter"/>
</dbReference>
<keyword evidence="3" id="KW-1185">Reference proteome</keyword>
<protein>
    <submittedName>
        <fullName evidence="2">Phosphotransferase</fullName>
    </submittedName>
</protein>
<dbReference type="Proteomes" id="UP000429595">
    <property type="component" value="Unassembled WGS sequence"/>
</dbReference>